<dbReference type="AlphaFoldDB" id="A0A4U5LNI6"/>
<protein>
    <submittedName>
        <fullName evidence="2">Uncharacterized protein</fullName>
    </submittedName>
</protein>
<reference evidence="2 3" key="2">
    <citation type="journal article" date="2019" name="G3 (Bethesda)">
        <title>Hybrid Assembly of the Genome of the Entomopathogenic Nematode Steinernema carpocapsae Identifies the X-Chromosome.</title>
        <authorList>
            <person name="Serra L."/>
            <person name="Macchietto M."/>
            <person name="Macias-Munoz A."/>
            <person name="McGill C.J."/>
            <person name="Rodriguez I.M."/>
            <person name="Rodriguez B."/>
            <person name="Murad R."/>
            <person name="Mortazavi A."/>
        </authorList>
    </citation>
    <scope>NUCLEOTIDE SEQUENCE [LARGE SCALE GENOMIC DNA]</scope>
    <source>
        <strain evidence="2 3">ALL</strain>
    </source>
</reference>
<evidence type="ECO:0000313" key="3">
    <source>
        <dbReference type="Proteomes" id="UP000298663"/>
    </source>
</evidence>
<organism evidence="2 3">
    <name type="scientific">Steinernema carpocapsae</name>
    <name type="common">Entomopathogenic nematode</name>
    <dbReference type="NCBI Taxonomy" id="34508"/>
    <lineage>
        <taxon>Eukaryota</taxon>
        <taxon>Metazoa</taxon>
        <taxon>Ecdysozoa</taxon>
        <taxon>Nematoda</taxon>
        <taxon>Chromadorea</taxon>
        <taxon>Rhabditida</taxon>
        <taxon>Tylenchina</taxon>
        <taxon>Panagrolaimomorpha</taxon>
        <taxon>Strongyloidoidea</taxon>
        <taxon>Steinernematidae</taxon>
        <taxon>Steinernema</taxon>
    </lineage>
</organism>
<name>A0A4U5LNI6_STECR</name>
<dbReference type="EMBL" id="AZBU02000015">
    <property type="protein sequence ID" value="TKR57439.1"/>
    <property type="molecule type" value="Genomic_DNA"/>
</dbReference>
<keyword evidence="3" id="KW-1185">Reference proteome</keyword>
<evidence type="ECO:0000256" key="1">
    <source>
        <dbReference type="SAM" id="MobiDB-lite"/>
    </source>
</evidence>
<accession>A0A4U5LNI6</accession>
<reference evidence="2 3" key="1">
    <citation type="journal article" date="2015" name="Genome Biol.">
        <title>Comparative genomics of Steinernema reveals deeply conserved gene regulatory networks.</title>
        <authorList>
            <person name="Dillman A.R."/>
            <person name="Macchietto M."/>
            <person name="Porter C.F."/>
            <person name="Rogers A."/>
            <person name="Williams B."/>
            <person name="Antoshechkin I."/>
            <person name="Lee M.M."/>
            <person name="Goodwin Z."/>
            <person name="Lu X."/>
            <person name="Lewis E.E."/>
            <person name="Goodrich-Blair H."/>
            <person name="Stock S.P."/>
            <person name="Adams B.J."/>
            <person name="Sternberg P.W."/>
            <person name="Mortazavi A."/>
        </authorList>
    </citation>
    <scope>NUCLEOTIDE SEQUENCE [LARGE SCALE GENOMIC DNA]</scope>
    <source>
        <strain evidence="2 3">ALL</strain>
    </source>
</reference>
<sequence>MSMSSECPNLYADYTTCICWQQRQPGKPPGNPISYAKPNPKLLGNTIQNQTRSGKNTLVKDIAYKNTNEISEIGQKCTLGYLIRIRTRKPDPKTNPETRSENPTRSISDLQAFDEMPVNKIMLLK</sequence>
<dbReference type="Proteomes" id="UP000298663">
    <property type="component" value="Unassembled WGS sequence"/>
</dbReference>
<feature type="compositionally biased region" description="Basic and acidic residues" evidence="1">
    <location>
        <begin position="88"/>
        <end position="102"/>
    </location>
</feature>
<proteinExistence type="predicted"/>
<gene>
    <name evidence="2" type="ORF">L596_030706</name>
</gene>
<feature type="region of interest" description="Disordered" evidence="1">
    <location>
        <begin position="87"/>
        <end position="108"/>
    </location>
</feature>
<comment type="caution">
    <text evidence="2">The sequence shown here is derived from an EMBL/GenBank/DDBJ whole genome shotgun (WGS) entry which is preliminary data.</text>
</comment>
<evidence type="ECO:0000313" key="2">
    <source>
        <dbReference type="EMBL" id="TKR57439.1"/>
    </source>
</evidence>